<dbReference type="PANTHER" id="PTHR24559:SF440">
    <property type="entry name" value="RIBONUCLEASE H"/>
    <property type="match status" value="1"/>
</dbReference>
<gene>
    <name evidence="4" type="ORF">P4O66_010105</name>
</gene>
<dbReference type="Gene3D" id="3.10.10.10">
    <property type="entry name" value="HIV Type 1 Reverse Transcriptase, subunit A, domain 1"/>
    <property type="match status" value="1"/>
</dbReference>
<evidence type="ECO:0000313" key="5">
    <source>
        <dbReference type="Proteomes" id="UP001239994"/>
    </source>
</evidence>
<dbReference type="InterPro" id="IPR000477">
    <property type="entry name" value="RT_dom"/>
</dbReference>
<dbReference type="Proteomes" id="UP001239994">
    <property type="component" value="Unassembled WGS sequence"/>
</dbReference>
<dbReference type="Pfam" id="PF17919">
    <property type="entry name" value="RT_RNaseH_2"/>
    <property type="match status" value="1"/>
</dbReference>
<organism evidence="4 5">
    <name type="scientific">Electrophorus voltai</name>
    <dbReference type="NCBI Taxonomy" id="2609070"/>
    <lineage>
        <taxon>Eukaryota</taxon>
        <taxon>Metazoa</taxon>
        <taxon>Chordata</taxon>
        <taxon>Craniata</taxon>
        <taxon>Vertebrata</taxon>
        <taxon>Euteleostomi</taxon>
        <taxon>Actinopterygii</taxon>
        <taxon>Neopterygii</taxon>
        <taxon>Teleostei</taxon>
        <taxon>Ostariophysi</taxon>
        <taxon>Gymnotiformes</taxon>
        <taxon>Gymnotoidei</taxon>
        <taxon>Gymnotidae</taxon>
        <taxon>Electrophorus</taxon>
    </lineage>
</organism>
<comment type="caution">
    <text evidence="4">The sequence shown here is derived from an EMBL/GenBank/DDBJ whole genome shotgun (WGS) entry which is preliminary data.</text>
</comment>
<feature type="non-terminal residue" evidence="4">
    <location>
        <position position="327"/>
    </location>
</feature>
<keyword evidence="5" id="KW-1185">Reference proteome</keyword>
<dbReference type="Gene3D" id="3.30.70.270">
    <property type="match status" value="1"/>
</dbReference>
<protein>
    <recommendedName>
        <fullName evidence="2">ribonuclease H</fullName>
        <ecNumber evidence="2">3.1.26.4</ecNumber>
    </recommendedName>
</protein>
<dbReference type="AlphaFoldDB" id="A0AAD9DW24"/>
<dbReference type="SUPFAM" id="SSF56672">
    <property type="entry name" value="DNA/RNA polymerases"/>
    <property type="match status" value="1"/>
</dbReference>
<reference evidence="4" key="1">
    <citation type="submission" date="2023-03" db="EMBL/GenBank/DDBJ databases">
        <title>Electrophorus voltai genome.</title>
        <authorList>
            <person name="Bian C."/>
        </authorList>
    </citation>
    <scope>NUCLEOTIDE SEQUENCE</scope>
    <source>
        <strain evidence="4">CB-2022</strain>
        <tissue evidence="4">Muscle</tissue>
    </source>
</reference>
<accession>A0AAD9DW24</accession>
<dbReference type="Pfam" id="PF00078">
    <property type="entry name" value="RVT_1"/>
    <property type="match status" value="1"/>
</dbReference>
<evidence type="ECO:0000313" key="4">
    <source>
        <dbReference type="EMBL" id="KAK1794914.1"/>
    </source>
</evidence>
<feature type="domain" description="Reverse transcriptase" evidence="3">
    <location>
        <begin position="87"/>
        <end position="265"/>
    </location>
</feature>
<dbReference type="PROSITE" id="PS50878">
    <property type="entry name" value="RT_POL"/>
    <property type="match status" value="1"/>
</dbReference>
<dbReference type="GO" id="GO:0004523">
    <property type="term" value="F:RNA-DNA hybrid ribonuclease activity"/>
    <property type="evidence" value="ECO:0007669"/>
    <property type="project" value="UniProtKB-EC"/>
</dbReference>
<evidence type="ECO:0000256" key="1">
    <source>
        <dbReference type="ARBA" id="ARBA00010879"/>
    </source>
</evidence>
<dbReference type="InterPro" id="IPR043502">
    <property type="entry name" value="DNA/RNA_pol_sf"/>
</dbReference>
<dbReference type="InterPro" id="IPR041577">
    <property type="entry name" value="RT_RNaseH_2"/>
</dbReference>
<dbReference type="EC" id="3.1.26.4" evidence="2"/>
<sequence length="327" mass="36941">FALAACAQSTDAVDDKPDPAVGTVLLSESTRTWSRSSAPSKATRLPPHRDWDCAVTLKVGAVPSRCRIYPLFQEEEQAIGQYIKEALQQAYIRSSTSLASAGVFFVKKRDGRLRPCVDYQGLNKLLVQYPYPLPLVPALEQLRGARYFTKLDLRSTYNLIQIKEVDEWKIAFSTSMGHYEYLVLPYSLATAPSTFQVYINEVHREFLGRSVVAYINDILIYFPSWNQHVRDVWAMLQTLLVNHLYCKAEKCEFHCKEVNFLGIKCTQEVDKAFEELKNAFATTPVLQQPDPKRPFLIEVDASDIGVGAGLSQHMGDRGGLRPITHFS</sequence>
<dbReference type="CDD" id="cd01647">
    <property type="entry name" value="RT_LTR"/>
    <property type="match status" value="1"/>
</dbReference>
<comment type="similarity">
    <text evidence="1">Belongs to the beta type-B retroviral polymerase family. HERV class-II K(HML-2) pol subfamily.</text>
</comment>
<dbReference type="EMBL" id="JAROKS010000016">
    <property type="protein sequence ID" value="KAK1794914.1"/>
    <property type="molecule type" value="Genomic_DNA"/>
</dbReference>
<dbReference type="InterPro" id="IPR043128">
    <property type="entry name" value="Rev_trsase/Diguanyl_cyclase"/>
</dbReference>
<dbReference type="PANTHER" id="PTHR24559">
    <property type="entry name" value="TRANSPOSON TY3-I GAG-POL POLYPROTEIN"/>
    <property type="match status" value="1"/>
</dbReference>
<evidence type="ECO:0000256" key="2">
    <source>
        <dbReference type="ARBA" id="ARBA00012180"/>
    </source>
</evidence>
<proteinExistence type="inferred from homology"/>
<dbReference type="InterPro" id="IPR053134">
    <property type="entry name" value="RNA-dir_DNA_polymerase"/>
</dbReference>
<evidence type="ECO:0000259" key="3">
    <source>
        <dbReference type="PROSITE" id="PS50878"/>
    </source>
</evidence>
<name>A0AAD9DW24_9TELE</name>